<protein>
    <recommendedName>
        <fullName evidence="3">BACK domain-containing protein</fullName>
    </recommendedName>
</protein>
<feature type="non-terminal residue" evidence="1">
    <location>
        <position position="1"/>
    </location>
</feature>
<comment type="caution">
    <text evidence="1">The sequence shown here is derived from an EMBL/GenBank/DDBJ whole genome shotgun (WGS) entry which is preliminary data.</text>
</comment>
<name>A0A397UBH5_9GLOM</name>
<organism evidence="1 2">
    <name type="scientific">Gigaspora rosea</name>
    <dbReference type="NCBI Taxonomy" id="44941"/>
    <lineage>
        <taxon>Eukaryota</taxon>
        <taxon>Fungi</taxon>
        <taxon>Fungi incertae sedis</taxon>
        <taxon>Mucoromycota</taxon>
        <taxon>Glomeromycotina</taxon>
        <taxon>Glomeromycetes</taxon>
        <taxon>Diversisporales</taxon>
        <taxon>Gigasporaceae</taxon>
        <taxon>Gigaspora</taxon>
    </lineage>
</organism>
<dbReference type="EMBL" id="QKWP01001821">
    <property type="protein sequence ID" value="RIB06407.1"/>
    <property type="molecule type" value="Genomic_DNA"/>
</dbReference>
<evidence type="ECO:0008006" key="3">
    <source>
        <dbReference type="Google" id="ProtNLM"/>
    </source>
</evidence>
<dbReference type="Proteomes" id="UP000266673">
    <property type="component" value="Unassembled WGS sequence"/>
</dbReference>
<keyword evidence="2" id="KW-1185">Reference proteome</keyword>
<evidence type="ECO:0000313" key="2">
    <source>
        <dbReference type="Proteomes" id="UP000266673"/>
    </source>
</evidence>
<evidence type="ECO:0000313" key="1">
    <source>
        <dbReference type="EMBL" id="RIB06407.1"/>
    </source>
</evidence>
<dbReference type="AlphaFoldDB" id="A0A397UBH5"/>
<proteinExistence type="predicted"/>
<gene>
    <name evidence="1" type="ORF">C2G38_2217182</name>
</gene>
<sequence>EHYFQDNNFKSLQTFYTAILAKHPNISFDSDEFISIQENVLISLLKRDDLQIEESEIWDKFSLKTILDQCKLMYDIMTKLIDPNASISSTILPARKKIHINIQLPVHKINFANPSFIINDEHFAEIPSSIINNENVAKVP</sequence>
<reference evidence="1 2" key="1">
    <citation type="submission" date="2018-06" db="EMBL/GenBank/DDBJ databases">
        <title>Comparative genomics reveals the genomic features of Rhizophagus irregularis, R. cerebriforme, R. diaphanum and Gigaspora rosea, and their symbiotic lifestyle signature.</title>
        <authorList>
            <person name="Morin E."/>
            <person name="San Clemente H."/>
            <person name="Chen E.C.H."/>
            <person name="De La Providencia I."/>
            <person name="Hainaut M."/>
            <person name="Kuo A."/>
            <person name="Kohler A."/>
            <person name="Murat C."/>
            <person name="Tang N."/>
            <person name="Roy S."/>
            <person name="Loubradou J."/>
            <person name="Henrissat B."/>
            <person name="Grigoriev I.V."/>
            <person name="Corradi N."/>
            <person name="Roux C."/>
            <person name="Martin F.M."/>
        </authorList>
    </citation>
    <scope>NUCLEOTIDE SEQUENCE [LARGE SCALE GENOMIC DNA]</scope>
    <source>
        <strain evidence="1 2">DAOM 194757</strain>
    </source>
</reference>
<accession>A0A397UBH5</accession>